<proteinExistence type="predicted"/>
<evidence type="ECO:0000313" key="2">
    <source>
        <dbReference type="Proteomes" id="UP000317940"/>
    </source>
</evidence>
<dbReference type="EMBL" id="VIWT01000008">
    <property type="protein sequence ID" value="TWF71725.1"/>
    <property type="molecule type" value="Genomic_DNA"/>
</dbReference>
<dbReference type="AlphaFoldDB" id="A0A561SA96"/>
<protein>
    <submittedName>
        <fullName evidence="1">Uncharacterized protein</fullName>
    </submittedName>
</protein>
<name>A0A561SA96_9ACTN</name>
<organism evidence="1 2">
    <name type="scientific">Kitasatospora viridis</name>
    <dbReference type="NCBI Taxonomy" id="281105"/>
    <lineage>
        <taxon>Bacteria</taxon>
        <taxon>Bacillati</taxon>
        <taxon>Actinomycetota</taxon>
        <taxon>Actinomycetes</taxon>
        <taxon>Kitasatosporales</taxon>
        <taxon>Streptomycetaceae</taxon>
        <taxon>Kitasatospora</taxon>
    </lineage>
</organism>
<accession>A0A561SA96</accession>
<dbReference type="Proteomes" id="UP000317940">
    <property type="component" value="Unassembled WGS sequence"/>
</dbReference>
<evidence type="ECO:0000313" key="1">
    <source>
        <dbReference type="EMBL" id="TWF71725.1"/>
    </source>
</evidence>
<keyword evidence="2" id="KW-1185">Reference proteome</keyword>
<sequence>MPAMPSPRPQVAPSEARWHVELVIGRPGETTDTHLYFGGASEPTAADWPGIETDGWEILGTTVNRTPQGIRVGWNTEGYRELIDEIRTNDLDHDTIVDWIIALSAVHYARTGTALDDTTAHATPAVVANAYRDTYPAAMVFDMIDTDDVTDTEVTTDDVAAAFRTMARYAQWHKAAARLPEHPETGRTPGYDAIMAEMMRDDIEHSPWGTYTSWVFAVADVALTVYGEYLPGFRQHRAQTREEIADANMAGMSVLGLVDDGTATYDDLTAVHTVLGEWSERMTAWGLDY</sequence>
<dbReference type="RefSeq" id="WP_145911520.1">
    <property type="nucleotide sequence ID" value="NZ_BAAAMZ010000022.1"/>
</dbReference>
<reference evidence="1 2" key="1">
    <citation type="submission" date="2019-06" db="EMBL/GenBank/DDBJ databases">
        <title>Sequencing the genomes of 1000 actinobacteria strains.</title>
        <authorList>
            <person name="Klenk H.-P."/>
        </authorList>
    </citation>
    <scope>NUCLEOTIDE SEQUENCE [LARGE SCALE GENOMIC DNA]</scope>
    <source>
        <strain evidence="1 2">DSM 44826</strain>
    </source>
</reference>
<gene>
    <name evidence="1" type="ORF">FHX73_1896</name>
</gene>
<comment type="caution">
    <text evidence="1">The sequence shown here is derived from an EMBL/GenBank/DDBJ whole genome shotgun (WGS) entry which is preliminary data.</text>
</comment>